<proteinExistence type="predicted"/>
<reference evidence="1" key="1">
    <citation type="submission" date="2022-04" db="EMBL/GenBank/DDBJ databases">
        <title>Genome of the entomopathogenic fungus Entomophthora muscae.</title>
        <authorList>
            <person name="Elya C."/>
            <person name="Lovett B.R."/>
            <person name="Lee E."/>
            <person name="Macias A.M."/>
            <person name="Hajek A.E."/>
            <person name="De Bivort B.L."/>
            <person name="Kasson M.T."/>
            <person name="De Fine Licht H.H."/>
            <person name="Stajich J.E."/>
        </authorList>
    </citation>
    <scope>NUCLEOTIDE SEQUENCE</scope>
    <source>
        <strain evidence="1">Berkeley</strain>
    </source>
</reference>
<name>A0ACC2UN25_9FUNG</name>
<protein>
    <submittedName>
        <fullName evidence="1">Uncharacterized protein</fullName>
    </submittedName>
</protein>
<dbReference type="Proteomes" id="UP001165960">
    <property type="component" value="Unassembled WGS sequence"/>
</dbReference>
<keyword evidence="2" id="KW-1185">Reference proteome</keyword>
<sequence>MPIRQLFGGAIEAEITSDLADISHLREVPDHQEFYADTTDSDRSLIIEINQLASDASSENCAQYHFQELCDDMKCSGSIIDKVELVGPNDTCFSDQQAQVQFLQGRVLLSKNTRNPNELTHLLIYLATIRIPEVETDLLVIYHIPLEIISDNNIDLTQWSPSEAVLVQFNHFRATLKTFKINNWGLFGQ</sequence>
<gene>
    <name evidence="1" type="ORF">DSO57_1023128</name>
</gene>
<organism evidence="1 2">
    <name type="scientific">Entomophthora muscae</name>
    <dbReference type="NCBI Taxonomy" id="34485"/>
    <lineage>
        <taxon>Eukaryota</taxon>
        <taxon>Fungi</taxon>
        <taxon>Fungi incertae sedis</taxon>
        <taxon>Zoopagomycota</taxon>
        <taxon>Entomophthoromycotina</taxon>
        <taxon>Entomophthoromycetes</taxon>
        <taxon>Entomophthorales</taxon>
        <taxon>Entomophthoraceae</taxon>
        <taxon>Entomophthora</taxon>
    </lineage>
</organism>
<dbReference type="EMBL" id="QTSX02000119">
    <property type="protein sequence ID" value="KAJ9088433.1"/>
    <property type="molecule type" value="Genomic_DNA"/>
</dbReference>
<comment type="caution">
    <text evidence="1">The sequence shown here is derived from an EMBL/GenBank/DDBJ whole genome shotgun (WGS) entry which is preliminary data.</text>
</comment>
<accession>A0ACC2UN25</accession>
<evidence type="ECO:0000313" key="2">
    <source>
        <dbReference type="Proteomes" id="UP001165960"/>
    </source>
</evidence>
<evidence type="ECO:0000313" key="1">
    <source>
        <dbReference type="EMBL" id="KAJ9088433.1"/>
    </source>
</evidence>